<keyword evidence="1" id="KW-0175">Coiled coil</keyword>
<evidence type="ECO:0000313" key="3">
    <source>
        <dbReference type="Proteomes" id="UP000504634"/>
    </source>
</evidence>
<accession>A0A6J2TMZ6</accession>
<name>A0A6J2TMZ6_DROLE</name>
<organism evidence="3 4">
    <name type="scientific">Drosophila lebanonensis</name>
    <name type="common">Fruit fly</name>
    <name type="synonym">Scaptodrosophila lebanonensis</name>
    <dbReference type="NCBI Taxonomy" id="7225"/>
    <lineage>
        <taxon>Eukaryota</taxon>
        <taxon>Metazoa</taxon>
        <taxon>Ecdysozoa</taxon>
        <taxon>Arthropoda</taxon>
        <taxon>Hexapoda</taxon>
        <taxon>Insecta</taxon>
        <taxon>Pterygota</taxon>
        <taxon>Neoptera</taxon>
        <taxon>Endopterygota</taxon>
        <taxon>Diptera</taxon>
        <taxon>Brachycera</taxon>
        <taxon>Muscomorpha</taxon>
        <taxon>Ephydroidea</taxon>
        <taxon>Drosophilidae</taxon>
        <taxon>Scaptodrosophila</taxon>
    </lineage>
</organism>
<gene>
    <name evidence="4" type="primary">LOC115625831</name>
</gene>
<feature type="signal peptide" evidence="2">
    <location>
        <begin position="1"/>
        <end position="20"/>
    </location>
</feature>
<feature type="chain" id="PRO_5026784958" evidence="2">
    <location>
        <begin position="21"/>
        <end position="336"/>
    </location>
</feature>
<evidence type="ECO:0000313" key="4">
    <source>
        <dbReference type="RefSeq" id="XP_030376885.1"/>
    </source>
</evidence>
<evidence type="ECO:0000256" key="2">
    <source>
        <dbReference type="SAM" id="SignalP"/>
    </source>
</evidence>
<dbReference type="GeneID" id="115625831"/>
<sequence>MKLIKHAVLLVALCSVVARAEPSVPFIGDLWSGIGEIGQDIIDGIRNATQEGADIAGDFLHHFQNATDEFVGDAKEYSQSVLEELHDGVVKGLASFARNVLLTLENLQQTISKVSNNIKRQVLQDALDVLVRINATATELETDVANIGIELQQRIESHRAEIETVLNQWSKSQLDTVDQETDGAGVKEAEQLINELVLRYGTYLNSCAEEVELRKVGFELQVSDVIEQYHNATTALAIQIDSCLRSTNSGRSARNCRNGVQGALANLIQAPKNLEDLKAAGAQLISSGLQGSVCVVQTLQELANEKLSVEIKIDIIIGQNKKAPEYDSTTLPIGSE</sequence>
<keyword evidence="3" id="KW-1185">Reference proteome</keyword>
<keyword evidence="2" id="KW-0732">Signal</keyword>
<feature type="coiled-coil region" evidence="1">
    <location>
        <begin position="97"/>
        <end position="124"/>
    </location>
</feature>
<dbReference type="RefSeq" id="XP_030376885.1">
    <property type="nucleotide sequence ID" value="XM_030521025.1"/>
</dbReference>
<dbReference type="AlphaFoldDB" id="A0A6J2TMZ6"/>
<dbReference type="Gene3D" id="1.20.120.20">
    <property type="entry name" value="Apolipoprotein"/>
    <property type="match status" value="1"/>
</dbReference>
<dbReference type="Proteomes" id="UP000504634">
    <property type="component" value="Unplaced"/>
</dbReference>
<dbReference type="OrthoDB" id="8058591at2759"/>
<protein>
    <submittedName>
        <fullName evidence="4">Uncharacterized protein LOC115625831</fullName>
    </submittedName>
</protein>
<proteinExistence type="predicted"/>
<evidence type="ECO:0000256" key="1">
    <source>
        <dbReference type="SAM" id="Coils"/>
    </source>
</evidence>
<reference evidence="4" key="1">
    <citation type="submission" date="2025-08" db="UniProtKB">
        <authorList>
            <consortium name="RefSeq"/>
        </authorList>
    </citation>
    <scope>IDENTIFICATION</scope>
    <source>
        <strain evidence="4">11010-0011.00</strain>
        <tissue evidence="4">Whole body</tissue>
    </source>
</reference>